<evidence type="ECO:0000313" key="11">
    <source>
        <dbReference type="EMBL" id="MDR7303059.1"/>
    </source>
</evidence>
<keyword evidence="4" id="KW-0862">Zinc</keyword>
<feature type="region of interest" description="Disordered" evidence="7">
    <location>
        <begin position="423"/>
        <end position="477"/>
    </location>
</feature>
<name>A0AAE3ZHJ4_9ACTN</name>
<dbReference type="Pfam" id="PF12323">
    <property type="entry name" value="HTH_OrfB_IS605"/>
    <property type="match status" value="1"/>
</dbReference>
<dbReference type="Pfam" id="PF07282">
    <property type="entry name" value="Cas12f1-like_TNB"/>
    <property type="match status" value="1"/>
</dbReference>
<evidence type="ECO:0000256" key="7">
    <source>
        <dbReference type="SAM" id="MobiDB-lite"/>
    </source>
</evidence>
<dbReference type="GO" id="GO:0046872">
    <property type="term" value="F:metal ion binding"/>
    <property type="evidence" value="ECO:0007669"/>
    <property type="project" value="UniProtKB-KW"/>
</dbReference>
<dbReference type="NCBIfam" id="TIGR01766">
    <property type="entry name" value="IS200/IS605 family accessory protein TnpB-like domain"/>
    <property type="match status" value="1"/>
</dbReference>
<dbReference type="GO" id="GO:0003677">
    <property type="term" value="F:DNA binding"/>
    <property type="evidence" value="ECO:0007669"/>
    <property type="project" value="UniProtKB-KW"/>
</dbReference>
<dbReference type="InterPro" id="IPR021027">
    <property type="entry name" value="Transposase_put_HTH"/>
</dbReference>
<dbReference type="RefSeq" id="WP_310275112.1">
    <property type="nucleotide sequence ID" value="NZ_JAVDXW010000001.1"/>
</dbReference>
<feature type="compositionally biased region" description="Polar residues" evidence="7">
    <location>
        <begin position="426"/>
        <end position="440"/>
    </location>
</feature>
<evidence type="ECO:0000256" key="3">
    <source>
        <dbReference type="ARBA" id="ARBA00022723"/>
    </source>
</evidence>
<keyword evidence="2" id="KW-0815">Transposition</keyword>
<feature type="compositionally biased region" description="Polar residues" evidence="7">
    <location>
        <begin position="216"/>
        <end position="225"/>
    </location>
</feature>
<feature type="domain" description="Probable transposase IS891/IS1136/IS1341" evidence="8">
    <location>
        <begin position="238"/>
        <end position="336"/>
    </location>
</feature>
<sequence>MTGRVCVPAGQHQEEGSAGESGRVVQAYRFALDPTPPQQQALASHCGAQRFAFNWALDLIGANLAQREAERSYALSDEQLTPAVPWSAYGVRKLWNQVKDTVAPWWAENSKEAYSSGLANLATALANWHACRAGNRRGKPVGFPRFAAKRGRASCRFTTGSFGLAEADRRHVTLPRIGTVRMSRRANWLATSSEATPGSARRPSRTSRAGGGSRSPWRSSARTQPRPSPRRWSGWTWGVTNLAMLSTGEVIAPPKHLAVALRELRRLQRRAARQHGPDRRTRQQPSTRWRKTRAKIAKLHARLANLRREALHQLTTRLANTFGTIVLEDLHVAGMLANHHLARAISDAGLAEFRRQIEYKTTWRGSTLVLADRWYPSNKTCSDCGAVKATLRLSERMFHCQACGLHIDRDLNAARNLARLADETVAPSTESRAGTQNTPAGNPHPPTPEAGTGYRHGKTPATAGANAAPQGNSSGTA</sequence>
<keyword evidence="5" id="KW-0238">DNA-binding</keyword>
<keyword evidence="3" id="KW-0479">Metal-binding</keyword>
<comment type="similarity">
    <text evidence="1">In the C-terminal section; belongs to the transposase 35 family.</text>
</comment>
<keyword evidence="6" id="KW-0233">DNA recombination</keyword>
<evidence type="ECO:0000256" key="2">
    <source>
        <dbReference type="ARBA" id="ARBA00022578"/>
    </source>
</evidence>
<reference evidence="11" key="1">
    <citation type="submission" date="2023-07" db="EMBL/GenBank/DDBJ databases">
        <title>Sequencing the genomes of 1000 actinobacteria strains.</title>
        <authorList>
            <person name="Klenk H.-P."/>
        </authorList>
    </citation>
    <scope>NUCLEOTIDE SEQUENCE</scope>
    <source>
        <strain evidence="11">DSM 45977</strain>
    </source>
</reference>
<dbReference type="Proteomes" id="UP001180845">
    <property type="component" value="Unassembled WGS sequence"/>
</dbReference>
<dbReference type="NCBIfam" id="NF040570">
    <property type="entry name" value="guided_TnpB"/>
    <property type="match status" value="1"/>
</dbReference>
<dbReference type="GO" id="GO:0032196">
    <property type="term" value="P:transposition"/>
    <property type="evidence" value="ECO:0007669"/>
    <property type="project" value="UniProtKB-KW"/>
</dbReference>
<dbReference type="InterPro" id="IPR001959">
    <property type="entry name" value="Transposase"/>
</dbReference>
<gene>
    <name evidence="11" type="ORF">JOF55_003240</name>
</gene>
<dbReference type="GO" id="GO:0006310">
    <property type="term" value="P:DNA recombination"/>
    <property type="evidence" value="ECO:0007669"/>
    <property type="project" value="UniProtKB-KW"/>
</dbReference>
<dbReference type="Pfam" id="PF01385">
    <property type="entry name" value="OrfB_IS605"/>
    <property type="match status" value="1"/>
</dbReference>
<dbReference type="InterPro" id="IPR010095">
    <property type="entry name" value="Cas12f1-like_TNB"/>
</dbReference>
<dbReference type="AlphaFoldDB" id="A0AAE3ZHJ4"/>
<evidence type="ECO:0000259" key="10">
    <source>
        <dbReference type="Pfam" id="PF12323"/>
    </source>
</evidence>
<feature type="region of interest" description="Disordered" evidence="7">
    <location>
        <begin position="1"/>
        <end position="21"/>
    </location>
</feature>
<feature type="domain" description="Cas12f1-like TNB" evidence="9">
    <location>
        <begin position="352"/>
        <end position="417"/>
    </location>
</feature>
<organism evidence="11 12">
    <name type="scientific">Haloactinomyces albus</name>
    <dbReference type="NCBI Taxonomy" id="1352928"/>
    <lineage>
        <taxon>Bacteria</taxon>
        <taxon>Bacillati</taxon>
        <taxon>Actinomycetota</taxon>
        <taxon>Actinomycetes</taxon>
        <taxon>Actinopolysporales</taxon>
        <taxon>Actinopolysporaceae</taxon>
        <taxon>Haloactinomyces</taxon>
    </lineage>
</organism>
<feature type="domain" description="Transposase putative helix-turn-helix" evidence="10">
    <location>
        <begin position="26"/>
        <end position="64"/>
    </location>
</feature>
<accession>A0AAE3ZHJ4</accession>
<protein>
    <submittedName>
        <fullName evidence="11">Transposase</fullName>
    </submittedName>
</protein>
<evidence type="ECO:0000259" key="8">
    <source>
        <dbReference type="Pfam" id="PF01385"/>
    </source>
</evidence>
<evidence type="ECO:0000256" key="6">
    <source>
        <dbReference type="ARBA" id="ARBA00023172"/>
    </source>
</evidence>
<proteinExistence type="inferred from homology"/>
<dbReference type="InterPro" id="IPR053470">
    <property type="entry name" value="RNA-guided_DNA_endonuclease"/>
</dbReference>
<dbReference type="EMBL" id="JAVDXW010000001">
    <property type="protein sequence ID" value="MDR7303059.1"/>
    <property type="molecule type" value="Genomic_DNA"/>
</dbReference>
<evidence type="ECO:0000256" key="1">
    <source>
        <dbReference type="ARBA" id="ARBA00008761"/>
    </source>
</evidence>
<feature type="region of interest" description="Disordered" evidence="7">
    <location>
        <begin position="188"/>
        <end position="233"/>
    </location>
</feature>
<keyword evidence="12" id="KW-1185">Reference proteome</keyword>
<evidence type="ECO:0000259" key="9">
    <source>
        <dbReference type="Pfam" id="PF07282"/>
    </source>
</evidence>
<evidence type="ECO:0000256" key="5">
    <source>
        <dbReference type="ARBA" id="ARBA00023125"/>
    </source>
</evidence>
<dbReference type="NCBIfam" id="NF038280">
    <property type="entry name" value="IS607_TnpB"/>
    <property type="match status" value="1"/>
</dbReference>
<feature type="region of interest" description="Disordered" evidence="7">
    <location>
        <begin position="269"/>
        <end position="290"/>
    </location>
</feature>
<evidence type="ECO:0000256" key="4">
    <source>
        <dbReference type="ARBA" id="ARBA00022833"/>
    </source>
</evidence>
<evidence type="ECO:0000313" key="12">
    <source>
        <dbReference type="Proteomes" id="UP001180845"/>
    </source>
</evidence>
<comment type="caution">
    <text evidence="11">The sequence shown here is derived from an EMBL/GenBank/DDBJ whole genome shotgun (WGS) entry which is preliminary data.</text>
</comment>